<evidence type="ECO:0000313" key="1">
    <source>
        <dbReference type="EMBL" id="OGL96947.1"/>
    </source>
</evidence>
<dbReference type="Proteomes" id="UP000177331">
    <property type="component" value="Unassembled WGS sequence"/>
</dbReference>
<dbReference type="EMBL" id="MGFD01000061">
    <property type="protein sequence ID" value="OGL96947.1"/>
    <property type="molecule type" value="Genomic_DNA"/>
</dbReference>
<accession>A0A1F7W3Z7</accession>
<dbReference type="STRING" id="1802421.A2318_01845"/>
<sequence>MIFVLKIRVAVFFATEVQMRSLIACVLLGLSLGACRGVTDPLARCPEGMTQVIPNVCDDEINTAYISVRGMNAHNADNILWLKREWQKKYPKKEIITFSFGNQVTELLIQYEQPVAR</sequence>
<reference evidence="1 2" key="1">
    <citation type="journal article" date="2016" name="Nat. Commun.">
        <title>Thousands of microbial genomes shed light on interconnected biogeochemical processes in an aquifer system.</title>
        <authorList>
            <person name="Anantharaman K."/>
            <person name="Brown C.T."/>
            <person name="Hug L.A."/>
            <person name="Sharon I."/>
            <person name="Castelle C.J."/>
            <person name="Probst A.J."/>
            <person name="Thomas B.C."/>
            <person name="Singh A."/>
            <person name="Wilkins M.J."/>
            <person name="Karaoz U."/>
            <person name="Brodie E.L."/>
            <person name="Williams K.H."/>
            <person name="Hubbard S.S."/>
            <person name="Banfield J.F."/>
        </authorList>
    </citation>
    <scope>NUCLEOTIDE SEQUENCE [LARGE SCALE GENOMIC DNA]</scope>
</reference>
<name>A0A1F7W3Z7_9BACT</name>
<organism evidence="1 2">
    <name type="scientific">Candidatus Uhrbacteria bacterium RIFOXYB2_FULL_45_11</name>
    <dbReference type="NCBI Taxonomy" id="1802421"/>
    <lineage>
        <taxon>Bacteria</taxon>
        <taxon>Candidatus Uhriibacteriota</taxon>
    </lineage>
</organism>
<proteinExistence type="predicted"/>
<comment type="caution">
    <text evidence="1">The sequence shown here is derived from an EMBL/GenBank/DDBJ whole genome shotgun (WGS) entry which is preliminary data.</text>
</comment>
<gene>
    <name evidence="1" type="ORF">A2318_01845</name>
</gene>
<dbReference type="AlphaFoldDB" id="A0A1F7W3Z7"/>
<protein>
    <submittedName>
        <fullName evidence="1">Uncharacterized protein</fullName>
    </submittedName>
</protein>
<dbReference type="PROSITE" id="PS51257">
    <property type="entry name" value="PROKAR_LIPOPROTEIN"/>
    <property type="match status" value="1"/>
</dbReference>
<evidence type="ECO:0000313" key="2">
    <source>
        <dbReference type="Proteomes" id="UP000177331"/>
    </source>
</evidence>